<dbReference type="STRING" id="1656094.BFC18_08070"/>
<keyword evidence="5 6" id="KW-0949">S-adenosyl-L-methionine</keyword>
<dbReference type="InterPro" id="IPR054170">
    <property type="entry name" value="RlmL_1st"/>
</dbReference>
<dbReference type="PANTHER" id="PTHR47313">
    <property type="entry name" value="RIBOSOMAL RNA LARGE SUBUNIT METHYLTRANSFERASE K/L"/>
    <property type="match status" value="1"/>
</dbReference>
<dbReference type="Proteomes" id="UP000175691">
    <property type="component" value="Unassembled WGS sequence"/>
</dbReference>
<dbReference type="Gene3D" id="3.40.50.150">
    <property type="entry name" value="Vaccinia Virus protein VP39"/>
    <property type="match status" value="2"/>
</dbReference>
<keyword evidence="1 6" id="KW-0963">Cytoplasm</keyword>
<dbReference type="Pfam" id="PF01170">
    <property type="entry name" value="UPF0020"/>
    <property type="match status" value="1"/>
</dbReference>
<dbReference type="Gene3D" id="3.30.750.80">
    <property type="entry name" value="RNA methyltransferase domain (HRMD) like"/>
    <property type="match status" value="1"/>
</dbReference>
<evidence type="ECO:0000259" key="8">
    <source>
        <dbReference type="PROSITE" id="PS51165"/>
    </source>
</evidence>
<keyword evidence="7" id="KW-0694">RNA-binding</keyword>
<dbReference type="GO" id="GO:0052915">
    <property type="term" value="F:23S rRNA (guanine(2445)-N(2))-methyltransferase activity"/>
    <property type="evidence" value="ECO:0007669"/>
    <property type="project" value="UniProtKB-UniRule"/>
</dbReference>
<dbReference type="Pfam" id="PF22020">
    <property type="entry name" value="RlmL_1st"/>
    <property type="match status" value="1"/>
</dbReference>
<dbReference type="InterPro" id="IPR004114">
    <property type="entry name" value="THUMP_dom"/>
</dbReference>
<evidence type="ECO:0000313" key="10">
    <source>
        <dbReference type="Proteomes" id="UP000175691"/>
    </source>
</evidence>
<dbReference type="Gene3D" id="3.30.2130.30">
    <property type="match status" value="1"/>
</dbReference>
<dbReference type="SMART" id="SM00981">
    <property type="entry name" value="THUMP"/>
    <property type="match status" value="1"/>
</dbReference>
<name>A0A1E7ZD73_9ALTE</name>
<evidence type="ECO:0000256" key="3">
    <source>
        <dbReference type="ARBA" id="ARBA00022603"/>
    </source>
</evidence>
<dbReference type="NCBIfam" id="NF008748">
    <property type="entry name" value="PRK11783.1"/>
    <property type="match status" value="1"/>
</dbReference>
<dbReference type="AlphaFoldDB" id="A0A1E7ZD73"/>
<dbReference type="SUPFAM" id="SSF53335">
    <property type="entry name" value="S-adenosyl-L-methionine-dependent methyltransferases"/>
    <property type="match status" value="2"/>
</dbReference>
<dbReference type="PIRSF" id="PIRSF037618">
    <property type="entry name" value="RNA_Mtase_bacteria_prd"/>
    <property type="match status" value="1"/>
</dbReference>
<keyword evidence="3 6" id="KW-0489">Methyltransferase</keyword>
<evidence type="ECO:0000256" key="1">
    <source>
        <dbReference type="ARBA" id="ARBA00022490"/>
    </source>
</evidence>
<dbReference type="GO" id="GO:0003723">
    <property type="term" value="F:RNA binding"/>
    <property type="evidence" value="ECO:0007669"/>
    <property type="project" value="UniProtKB-UniRule"/>
</dbReference>
<dbReference type="InterPro" id="IPR019614">
    <property type="entry name" value="SAM-dep_methyl-trfase"/>
</dbReference>
<keyword evidence="4 6" id="KW-0808">Transferase</keyword>
<proteinExistence type="inferred from homology"/>
<evidence type="ECO:0000256" key="2">
    <source>
        <dbReference type="ARBA" id="ARBA00022552"/>
    </source>
</evidence>
<dbReference type="InterPro" id="IPR017244">
    <property type="entry name" value="23SrRNA_methyltr_KL"/>
</dbReference>
<dbReference type="PROSITE" id="PS51165">
    <property type="entry name" value="THUMP"/>
    <property type="match status" value="1"/>
</dbReference>
<dbReference type="EC" id="2.1.1.173" evidence="6"/>
<dbReference type="HAMAP" id="MF_01858">
    <property type="entry name" value="23SrRNA_methyltr_KL"/>
    <property type="match status" value="1"/>
</dbReference>
<dbReference type="Pfam" id="PF02926">
    <property type="entry name" value="THUMP"/>
    <property type="match status" value="1"/>
</dbReference>
<comment type="subcellular location">
    <subcellularLocation>
        <location evidence="6">Cytoplasm</location>
    </subcellularLocation>
</comment>
<protein>
    <recommendedName>
        <fullName evidence="6">Ribosomal RNA large subunit methyltransferase K/L</fullName>
    </recommendedName>
    <domain>
        <recommendedName>
            <fullName evidence="6">23S rRNA m2G2445 methyltransferase</fullName>
            <ecNumber evidence="6">2.1.1.173</ecNumber>
        </recommendedName>
        <alternativeName>
            <fullName evidence="6">rRNA (guanine-N(2)-)-methyltransferase RlmL</fullName>
        </alternativeName>
    </domain>
    <domain>
        <recommendedName>
            <fullName evidence="6">23S rRNA m7G2069 methyltransferase</fullName>
            <ecNumber evidence="6">2.1.1.264</ecNumber>
        </recommendedName>
        <alternativeName>
            <fullName evidence="6">rRNA (guanine-N(7)-)-methyltransferase RlmK</fullName>
        </alternativeName>
    </domain>
</protein>
<sequence length="699" mass="79033">MNQILVTTSRGLDELLKSEIESLCPDVSCRLSPGTVSFSGTLEQAYTLCLWSRLANRVVWVLAEGPCDSADELYDTASSVDWQQHLRPSNTLSVQFNGTNRAIKNSQFGAVRIKDAIVDQFMEELDQRPSVEKKLADFPIWARCHREKVTIGLDLSGNSLHQRAYRSKTGEAPLKEHVACAMLIRSGWTQDTTKPLSDVFCGSGTIAIEAAYIARNIAPGIKRSYWGFNRWLQHNPSLWNDINDEALASQKACETPIYASDIDSKLVNIARKNADQAGVFNDIRFDVCDALKASPLSKEPGYLISNPPYGERLGELTDLIPTFAELGKQLKNAWGGWHVSLLSSNRDLLRVLKLRSGKEYGLNNGKLECRFVNYLMDEDNCRQYGNDGDNHEFANRLKKNLKKLKSWIKQQDTNCYRIYDADLPDYNVAIDVYGEWLVVQEYAPPKTVSEDKARKRLQEVLLHLPAVTGVDAKKIALKVRSQQKGTTQYEKMDQKGERLTVYENGARLLVNLTDYLDTGLFLDHRVTRQMVAKRVKNKDVLNLFSYTGSVSVHAALGGARSVTTVDMSKTYLDWAKDNMHLNKVKGAQAFIQADCTTWLKTHPGKYDFIFIDPPSFSNSKRMQDTFDVQRDHVALLKDAFRCLNDGGEVMFSNNRRGFKLDYEALEEGGYKDIEDISAKTIPDDFARNSNIHKCWVLKK</sequence>
<keyword evidence="10" id="KW-1185">Reference proteome</keyword>
<dbReference type="GO" id="GO:0070043">
    <property type="term" value="F:rRNA (guanine-N7-)-methyltransferase activity"/>
    <property type="evidence" value="ECO:0007669"/>
    <property type="project" value="UniProtKB-UniRule"/>
</dbReference>
<comment type="catalytic activity">
    <reaction evidence="6">
        <text>guanosine(2445) in 23S rRNA + S-adenosyl-L-methionine = N(2)-methylguanosine(2445) in 23S rRNA + S-adenosyl-L-homocysteine + H(+)</text>
        <dbReference type="Rhea" id="RHEA:42740"/>
        <dbReference type="Rhea" id="RHEA-COMP:10215"/>
        <dbReference type="Rhea" id="RHEA-COMP:10216"/>
        <dbReference type="ChEBI" id="CHEBI:15378"/>
        <dbReference type="ChEBI" id="CHEBI:57856"/>
        <dbReference type="ChEBI" id="CHEBI:59789"/>
        <dbReference type="ChEBI" id="CHEBI:74269"/>
        <dbReference type="ChEBI" id="CHEBI:74481"/>
        <dbReference type="EC" id="2.1.1.173"/>
    </reaction>
</comment>
<dbReference type="InterPro" id="IPR029063">
    <property type="entry name" value="SAM-dependent_MTases_sf"/>
</dbReference>
<comment type="function">
    <text evidence="6">Specifically methylates the guanine in position 2445 (m2G2445) and the guanine in position 2069 (m7G2069) of 23S rRNA.</text>
</comment>
<evidence type="ECO:0000256" key="5">
    <source>
        <dbReference type="ARBA" id="ARBA00022691"/>
    </source>
</evidence>
<keyword evidence="2 6" id="KW-0698">rRNA processing</keyword>
<dbReference type="PANTHER" id="PTHR47313:SF1">
    <property type="entry name" value="RIBOSOMAL RNA LARGE SUBUNIT METHYLTRANSFERASE K_L"/>
    <property type="match status" value="1"/>
</dbReference>
<comment type="similarity">
    <text evidence="6">Belongs to the methyltransferase superfamily. RlmKL family.</text>
</comment>
<dbReference type="CDD" id="cd02440">
    <property type="entry name" value="AdoMet_MTases"/>
    <property type="match status" value="1"/>
</dbReference>
<dbReference type="EMBL" id="MDHN01000014">
    <property type="protein sequence ID" value="OFC71421.1"/>
    <property type="molecule type" value="Genomic_DNA"/>
</dbReference>
<accession>A0A1E7ZD73</accession>
<dbReference type="EC" id="2.1.1.264" evidence="6"/>
<dbReference type="InterPro" id="IPR000241">
    <property type="entry name" value="RlmKL-like_Mtase"/>
</dbReference>
<evidence type="ECO:0000313" key="9">
    <source>
        <dbReference type="EMBL" id="OFC71421.1"/>
    </source>
</evidence>
<comment type="caution">
    <text evidence="9">The sequence shown here is derived from an EMBL/GenBank/DDBJ whole genome shotgun (WGS) entry which is preliminary data.</text>
</comment>
<comment type="catalytic activity">
    <reaction evidence="6">
        <text>guanosine(2069) in 23S rRNA + S-adenosyl-L-methionine = N(2)-methylguanosine(2069) in 23S rRNA + S-adenosyl-L-homocysteine + H(+)</text>
        <dbReference type="Rhea" id="RHEA:43772"/>
        <dbReference type="Rhea" id="RHEA-COMP:10688"/>
        <dbReference type="Rhea" id="RHEA-COMP:10689"/>
        <dbReference type="ChEBI" id="CHEBI:15378"/>
        <dbReference type="ChEBI" id="CHEBI:57856"/>
        <dbReference type="ChEBI" id="CHEBI:59789"/>
        <dbReference type="ChEBI" id="CHEBI:74269"/>
        <dbReference type="ChEBI" id="CHEBI:74481"/>
        <dbReference type="EC" id="2.1.1.264"/>
    </reaction>
</comment>
<gene>
    <name evidence="6" type="primary">rlmL</name>
    <name evidence="9" type="ORF">BFC18_08070</name>
</gene>
<reference evidence="9 10" key="1">
    <citation type="submission" date="2016-08" db="EMBL/GenBank/DDBJ databases">
        <authorList>
            <person name="Seilhamer J.J."/>
        </authorList>
    </citation>
    <scope>NUCLEOTIDE SEQUENCE [LARGE SCALE GENOMIC DNA]</scope>
    <source>
        <strain evidence="9 10">KCTC 42603</strain>
    </source>
</reference>
<dbReference type="GO" id="GO:0005737">
    <property type="term" value="C:cytoplasm"/>
    <property type="evidence" value="ECO:0007669"/>
    <property type="project" value="UniProtKB-SubCell"/>
</dbReference>
<dbReference type="OrthoDB" id="9809404at2"/>
<evidence type="ECO:0000256" key="7">
    <source>
        <dbReference type="PROSITE-ProRule" id="PRU00529"/>
    </source>
</evidence>
<dbReference type="Pfam" id="PF10672">
    <property type="entry name" value="Methyltrans_SAM"/>
    <property type="match status" value="1"/>
</dbReference>
<dbReference type="RefSeq" id="WP_070124646.1">
    <property type="nucleotide sequence ID" value="NZ_MDHN01000014.1"/>
</dbReference>
<organism evidence="9 10">
    <name type="scientific">Alteromonas confluentis</name>
    <dbReference type="NCBI Taxonomy" id="1656094"/>
    <lineage>
        <taxon>Bacteria</taxon>
        <taxon>Pseudomonadati</taxon>
        <taxon>Pseudomonadota</taxon>
        <taxon>Gammaproteobacteria</taxon>
        <taxon>Alteromonadales</taxon>
        <taxon>Alteromonadaceae</taxon>
        <taxon>Alteromonas/Salinimonas group</taxon>
        <taxon>Alteromonas</taxon>
    </lineage>
</organism>
<dbReference type="CDD" id="cd11715">
    <property type="entry name" value="THUMP_AdoMetMT"/>
    <property type="match status" value="1"/>
</dbReference>
<evidence type="ECO:0000256" key="4">
    <source>
        <dbReference type="ARBA" id="ARBA00022679"/>
    </source>
</evidence>
<feature type="domain" description="THUMP" evidence="8">
    <location>
        <begin position="44"/>
        <end position="155"/>
    </location>
</feature>
<evidence type="ECO:0000256" key="6">
    <source>
        <dbReference type="HAMAP-Rule" id="MF_01858"/>
    </source>
</evidence>